<dbReference type="InterPro" id="IPR000504">
    <property type="entry name" value="RRM_dom"/>
</dbReference>
<dbReference type="Gene3D" id="3.30.70.330">
    <property type="match status" value="1"/>
</dbReference>
<reference evidence="4" key="1">
    <citation type="submission" date="2023-06" db="EMBL/GenBank/DDBJ databases">
        <title>Genomic analysis of the entomopathogenic nematode Steinernema hermaphroditum.</title>
        <authorList>
            <person name="Schwarz E.M."/>
            <person name="Heppert J.K."/>
            <person name="Baniya A."/>
            <person name="Schwartz H.T."/>
            <person name="Tan C.-H."/>
            <person name="Antoshechkin I."/>
            <person name="Sternberg P.W."/>
            <person name="Goodrich-Blair H."/>
            <person name="Dillman A.R."/>
        </authorList>
    </citation>
    <scope>NUCLEOTIDE SEQUENCE</scope>
    <source>
        <strain evidence="4">PS9179</strain>
        <tissue evidence="4">Whole animal</tissue>
    </source>
</reference>
<protein>
    <recommendedName>
        <fullName evidence="3">RRM domain-containing protein</fullName>
    </recommendedName>
</protein>
<comment type="caution">
    <text evidence="4">The sequence shown here is derived from an EMBL/GenBank/DDBJ whole genome shotgun (WGS) entry which is preliminary data.</text>
</comment>
<feature type="domain" description="RRM" evidence="3">
    <location>
        <begin position="94"/>
        <end position="171"/>
    </location>
</feature>
<feature type="compositionally biased region" description="Low complexity" evidence="2">
    <location>
        <begin position="172"/>
        <end position="187"/>
    </location>
</feature>
<evidence type="ECO:0000259" key="3">
    <source>
        <dbReference type="PROSITE" id="PS50102"/>
    </source>
</evidence>
<evidence type="ECO:0000256" key="1">
    <source>
        <dbReference type="PROSITE-ProRule" id="PRU00176"/>
    </source>
</evidence>
<keyword evidence="5" id="KW-1185">Reference proteome</keyword>
<feature type="compositionally biased region" description="Low complexity" evidence="2">
    <location>
        <begin position="442"/>
        <end position="468"/>
    </location>
</feature>
<feature type="region of interest" description="Disordered" evidence="2">
    <location>
        <begin position="258"/>
        <end position="313"/>
    </location>
</feature>
<feature type="compositionally biased region" description="Basic and acidic residues" evidence="2">
    <location>
        <begin position="34"/>
        <end position="48"/>
    </location>
</feature>
<feature type="region of interest" description="Disordered" evidence="2">
    <location>
        <begin position="326"/>
        <end position="565"/>
    </location>
</feature>
<feature type="compositionally biased region" description="Basic residues" evidence="2">
    <location>
        <begin position="343"/>
        <end position="353"/>
    </location>
</feature>
<dbReference type="SMART" id="SM00360">
    <property type="entry name" value="RRM"/>
    <property type="match status" value="1"/>
</dbReference>
<feature type="region of interest" description="Disordered" evidence="2">
    <location>
        <begin position="170"/>
        <end position="199"/>
    </location>
</feature>
<dbReference type="AlphaFoldDB" id="A0AA39I2J9"/>
<proteinExistence type="predicted"/>
<feature type="compositionally biased region" description="Basic and acidic residues" evidence="2">
    <location>
        <begin position="388"/>
        <end position="400"/>
    </location>
</feature>
<dbReference type="PROSITE" id="PS50102">
    <property type="entry name" value="RRM"/>
    <property type="match status" value="1"/>
</dbReference>
<dbReference type="InterPro" id="IPR035979">
    <property type="entry name" value="RBD_domain_sf"/>
</dbReference>
<organism evidence="4 5">
    <name type="scientific">Steinernema hermaphroditum</name>
    <dbReference type="NCBI Taxonomy" id="289476"/>
    <lineage>
        <taxon>Eukaryota</taxon>
        <taxon>Metazoa</taxon>
        <taxon>Ecdysozoa</taxon>
        <taxon>Nematoda</taxon>
        <taxon>Chromadorea</taxon>
        <taxon>Rhabditida</taxon>
        <taxon>Tylenchina</taxon>
        <taxon>Panagrolaimomorpha</taxon>
        <taxon>Strongyloidoidea</taxon>
        <taxon>Steinernematidae</taxon>
        <taxon>Steinernema</taxon>
    </lineage>
</organism>
<evidence type="ECO:0000256" key="2">
    <source>
        <dbReference type="SAM" id="MobiDB-lite"/>
    </source>
</evidence>
<accession>A0AA39I2J9</accession>
<keyword evidence="1" id="KW-0694">RNA-binding</keyword>
<feature type="compositionally biased region" description="Basic residues" evidence="2">
    <location>
        <begin position="532"/>
        <end position="546"/>
    </location>
</feature>
<sequence length="565" mass="63309">MMDAKTNDLSTEMSELFRKHAETAGDWCDVVDDDQLKHEMEEKIEDPRPSQPLPPPVPTYNNHNDSRHDRGGSMRRTAPPPRAKAPPASDQETLSIYVWNVPEYATEENLYYFFGGDDDVIDVLRLDRSENPDHPLTGIIKFKCKEAFERAVQMNEKSFMNRRIRVCARRASSNSNNNNYSTSRNSNYGYPGRNSGTRVNQHRQQPMYYHVSNPMDMHVPQGPPSYGHHNHYMPPPMSHSMGRNANQHGYSVQMNSSSYGGQFRRPQQPQGYHQPAQMTHRPAPSIPPVAHAPAPLPPGNPTAPKPNIFGNAKPVDTNAKMLEMFQRQQQSQKKEKPKEKEKDKHKRKPHTPGKRTSESSAAEESINDPVLSDVTTPSSETAPPFTAAKKETTKPNETHSHTKQHNQKKEKEKPKKKQITVLKRSSESAPEEEHVFLDPVSEVLVEPTAVEEPPVEVAEPEPVVEVVPARPPSSRKNSDRKDSLKEAEVEEKKESESPKAASDCDADEEETAPDQECAGDQPSAEGAPATAAKKKKKSKKNRKKNPKPNVLHGNKFGVLDGVSND</sequence>
<feature type="compositionally biased region" description="Basic and acidic residues" evidence="2">
    <location>
        <begin position="332"/>
        <end position="342"/>
    </location>
</feature>
<dbReference type="Pfam" id="PF00076">
    <property type="entry name" value="RRM_1"/>
    <property type="match status" value="1"/>
</dbReference>
<feature type="compositionally biased region" description="Low complexity" evidence="2">
    <location>
        <begin position="260"/>
        <end position="271"/>
    </location>
</feature>
<evidence type="ECO:0000313" key="5">
    <source>
        <dbReference type="Proteomes" id="UP001175271"/>
    </source>
</evidence>
<gene>
    <name evidence="4" type="ORF">QR680_012115</name>
</gene>
<name>A0AA39I2J9_9BILA</name>
<evidence type="ECO:0000313" key="4">
    <source>
        <dbReference type="EMBL" id="KAK0415781.1"/>
    </source>
</evidence>
<feature type="region of interest" description="Disordered" evidence="2">
    <location>
        <begin position="33"/>
        <end position="91"/>
    </location>
</feature>
<feature type="compositionally biased region" description="Basic and acidic residues" evidence="2">
    <location>
        <begin position="476"/>
        <end position="497"/>
    </location>
</feature>
<feature type="compositionally biased region" description="Pro residues" evidence="2">
    <location>
        <begin position="294"/>
        <end position="304"/>
    </location>
</feature>
<dbReference type="EMBL" id="JAUCMV010000002">
    <property type="protein sequence ID" value="KAK0415781.1"/>
    <property type="molecule type" value="Genomic_DNA"/>
</dbReference>
<dbReference type="SUPFAM" id="SSF54928">
    <property type="entry name" value="RNA-binding domain, RBD"/>
    <property type="match status" value="1"/>
</dbReference>
<feature type="compositionally biased region" description="Acidic residues" evidence="2">
    <location>
        <begin position="504"/>
        <end position="513"/>
    </location>
</feature>
<dbReference type="CDD" id="cd00590">
    <property type="entry name" value="RRM_SF"/>
    <property type="match status" value="1"/>
</dbReference>
<dbReference type="InterPro" id="IPR012677">
    <property type="entry name" value="Nucleotide-bd_a/b_plait_sf"/>
</dbReference>
<feature type="compositionally biased region" description="Pro residues" evidence="2">
    <location>
        <begin position="49"/>
        <end position="58"/>
    </location>
</feature>
<dbReference type="GO" id="GO:0003723">
    <property type="term" value="F:RNA binding"/>
    <property type="evidence" value="ECO:0007669"/>
    <property type="project" value="UniProtKB-UniRule"/>
</dbReference>
<dbReference type="Proteomes" id="UP001175271">
    <property type="component" value="Unassembled WGS sequence"/>
</dbReference>